<dbReference type="NCBIfam" id="TIGR02985">
    <property type="entry name" value="Sig70_bacteroi1"/>
    <property type="match status" value="1"/>
</dbReference>
<dbReference type="AlphaFoldDB" id="F4KYZ1"/>
<dbReference type="CDD" id="cd06171">
    <property type="entry name" value="Sigma70_r4"/>
    <property type="match status" value="1"/>
</dbReference>
<dbReference type="Pfam" id="PF08281">
    <property type="entry name" value="Sigma70_r4_2"/>
    <property type="match status" value="1"/>
</dbReference>
<evidence type="ECO:0000313" key="8">
    <source>
        <dbReference type="Proteomes" id="UP000008461"/>
    </source>
</evidence>
<dbReference type="PANTHER" id="PTHR43133">
    <property type="entry name" value="RNA POLYMERASE ECF-TYPE SIGMA FACTO"/>
    <property type="match status" value="1"/>
</dbReference>
<keyword evidence="4" id="KW-0804">Transcription</keyword>
<gene>
    <name evidence="7" type="ordered locus">Halhy_4846</name>
</gene>
<dbReference type="Gene3D" id="1.10.1740.10">
    <property type="match status" value="1"/>
</dbReference>
<dbReference type="SUPFAM" id="SSF88946">
    <property type="entry name" value="Sigma2 domain of RNA polymerase sigma factors"/>
    <property type="match status" value="1"/>
</dbReference>
<keyword evidence="8" id="KW-1185">Reference proteome</keyword>
<evidence type="ECO:0000256" key="1">
    <source>
        <dbReference type="ARBA" id="ARBA00010641"/>
    </source>
</evidence>
<dbReference type="Gene3D" id="1.10.10.10">
    <property type="entry name" value="Winged helix-like DNA-binding domain superfamily/Winged helix DNA-binding domain"/>
    <property type="match status" value="1"/>
</dbReference>
<dbReference type="InterPro" id="IPR013325">
    <property type="entry name" value="RNA_pol_sigma_r2"/>
</dbReference>
<evidence type="ECO:0000259" key="6">
    <source>
        <dbReference type="Pfam" id="PF08281"/>
    </source>
</evidence>
<dbReference type="PANTHER" id="PTHR43133:SF46">
    <property type="entry name" value="RNA POLYMERASE SIGMA-70 FACTOR ECF SUBFAMILY"/>
    <property type="match status" value="1"/>
</dbReference>
<protein>
    <submittedName>
        <fullName evidence="7">RNA polymerase, sigma-24 subunit, ECF subfamily</fullName>
    </submittedName>
</protein>
<dbReference type="InterPro" id="IPR007627">
    <property type="entry name" value="RNA_pol_sigma70_r2"/>
</dbReference>
<dbReference type="KEGG" id="hhy:Halhy_4846"/>
<dbReference type="HOGENOM" id="CLU_047691_4_3_10"/>
<feature type="domain" description="RNA polymerase sigma factor 70 region 4 type 2" evidence="6">
    <location>
        <begin position="124"/>
        <end position="176"/>
    </location>
</feature>
<dbReference type="GO" id="GO:0016987">
    <property type="term" value="F:sigma factor activity"/>
    <property type="evidence" value="ECO:0007669"/>
    <property type="project" value="UniProtKB-KW"/>
</dbReference>
<comment type="similarity">
    <text evidence="1">Belongs to the sigma-70 factor family. ECF subfamily.</text>
</comment>
<dbReference type="Pfam" id="PF04542">
    <property type="entry name" value="Sigma70_r2"/>
    <property type="match status" value="1"/>
</dbReference>
<keyword evidence="2" id="KW-0805">Transcription regulation</keyword>
<keyword evidence="3" id="KW-0731">Sigma factor</keyword>
<dbReference type="InterPro" id="IPR039425">
    <property type="entry name" value="RNA_pol_sigma-70-like"/>
</dbReference>
<dbReference type="NCBIfam" id="TIGR02937">
    <property type="entry name" value="sigma70-ECF"/>
    <property type="match status" value="1"/>
</dbReference>
<evidence type="ECO:0000256" key="2">
    <source>
        <dbReference type="ARBA" id="ARBA00023015"/>
    </source>
</evidence>
<reference key="2">
    <citation type="submission" date="2011-04" db="EMBL/GenBank/DDBJ databases">
        <title>Complete sequence of chromosome of Haliscomenobacter hydrossis DSM 1100.</title>
        <authorList>
            <consortium name="US DOE Joint Genome Institute (JGI-PGF)"/>
            <person name="Lucas S."/>
            <person name="Han J."/>
            <person name="Lapidus A."/>
            <person name="Bruce D."/>
            <person name="Goodwin L."/>
            <person name="Pitluck S."/>
            <person name="Peters L."/>
            <person name="Kyrpides N."/>
            <person name="Mavromatis K."/>
            <person name="Ivanova N."/>
            <person name="Ovchinnikova G."/>
            <person name="Pagani I."/>
            <person name="Daligault H."/>
            <person name="Detter J.C."/>
            <person name="Han C."/>
            <person name="Land M."/>
            <person name="Hauser L."/>
            <person name="Markowitz V."/>
            <person name="Cheng J.-F."/>
            <person name="Hugenholtz P."/>
            <person name="Woyke T."/>
            <person name="Wu D."/>
            <person name="Verbarg S."/>
            <person name="Frueling A."/>
            <person name="Brambilla E."/>
            <person name="Klenk H.-P."/>
            <person name="Eisen J.A."/>
        </authorList>
    </citation>
    <scope>NUCLEOTIDE SEQUENCE</scope>
    <source>
        <strain>DSM 1100</strain>
    </source>
</reference>
<reference evidence="7 8" key="1">
    <citation type="journal article" date="2011" name="Stand. Genomic Sci.">
        <title>Complete genome sequence of Haliscomenobacter hydrossis type strain (O).</title>
        <authorList>
            <consortium name="US DOE Joint Genome Institute (JGI-PGF)"/>
            <person name="Daligault H."/>
            <person name="Lapidus A."/>
            <person name="Zeytun A."/>
            <person name="Nolan M."/>
            <person name="Lucas S."/>
            <person name="Del Rio T.G."/>
            <person name="Tice H."/>
            <person name="Cheng J.F."/>
            <person name="Tapia R."/>
            <person name="Han C."/>
            <person name="Goodwin L."/>
            <person name="Pitluck S."/>
            <person name="Liolios K."/>
            <person name="Pagani I."/>
            <person name="Ivanova N."/>
            <person name="Huntemann M."/>
            <person name="Mavromatis K."/>
            <person name="Mikhailova N."/>
            <person name="Pati A."/>
            <person name="Chen A."/>
            <person name="Palaniappan K."/>
            <person name="Land M."/>
            <person name="Hauser L."/>
            <person name="Brambilla E.M."/>
            <person name="Rohde M."/>
            <person name="Verbarg S."/>
            <person name="Goker M."/>
            <person name="Bristow J."/>
            <person name="Eisen J.A."/>
            <person name="Markowitz V."/>
            <person name="Hugenholtz P."/>
            <person name="Kyrpides N.C."/>
            <person name="Klenk H.P."/>
            <person name="Woyke T."/>
        </authorList>
    </citation>
    <scope>NUCLEOTIDE SEQUENCE [LARGE SCALE GENOMIC DNA]</scope>
    <source>
        <strain evidence="8">ATCC 27775 / DSM 1100 / LMG 10767 / O</strain>
    </source>
</reference>
<dbReference type="SUPFAM" id="SSF88659">
    <property type="entry name" value="Sigma3 and sigma4 domains of RNA polymerase sigma factors"/>
    <property type="match status" value="1"/>
</dbReference>
<dbReference type="InterPro" id="IPR014327">
    <property type="entry name" value="RNA_pol_sigma70_bacteroid"/>
</dbReference>
<dbReference type="GO" id="GO:0006352">
    <property type="term" value="P:DNA-templated transcription initiation"/>
    <property type="evidence" value="ECO:0007669"/>
    <property type="project" value="InterPro"/>
</dbReference>
<feature type="domain" description="RNA polymerase sigma-70 region 2" evidence="5">
    <location>
        <begin position="28"/>
        <end position="93"/>
    </location>
</feature>
<evidence type="ECO:0000256" key="3">
    <source>
        <dbReference type="ARBA" id="ARBA00023082"/>
    </source>
</evidence>
<dbReference type="Proteomes" id="UP000008461">
    <property type="component" value="Chromosome"/>
</dbReference>
<organism evidence="7 8">
    <name type="scientific">Haliscomenobacter hydrossis (strain ATCC 27775 / DSM 1100 / LMG 10767 / O)</name>
    <dbReference type="NCBI Taxonomy" id="760192"/>
    <lineage>
        <taxon>Bacteria</taxon>
        <taxon>Pseudomonadati</taxon>
        <taxon>Bacteroidota</taxon>
        <taxon>Saprospiria</taxon>
        <taxon>Saprospirales</taxon>
        <taxon>Haliscomenobacteraceae</taxon>
        <taxon>Haliscomenobacter</taxon>
    </lineage>
</organism>
<proteinExistence type="inferred from homology"/>
<dbReference type="RefSeq" id="WP_013767215.1">
    <property type="nucleotide sequence ID" value="NC_015510.1"/>
</dbReference>
<dbReference type="eggNOG" id="COG1595">
    <property type="taxonomic scope" value="Bacteria"/>
</dbReference>
<evidence type="ECO:0000256" key="4">
    <source>
        <dbReference type="ARBA" id="ARBA00023163"/>
    </source>
</evidence>
<dbReference type="GO" id="GO:0003677">
    <property type="term" value="F:DNA binding"/>
    <property type="evidence" value="ECO:0007669"/>
    <property type="project" value="InterPro"/>
</dbReference>
<dbReference type="STRING" id="760192.Halhy_4846"/>
<dbReference type="InterPro" id="IPR036388">
    <property type="entry name" value="WH-like_DNA-bd_sf"/>
</dbReference>
<sequence length="181" mass="20691">MAAQNLLIDTLFKRTLEQGDSASFEALFKSQYQTLCCFATRYLNSPEAAEEAVSEVFYKIWKNRSQINIKTSAKYYLYASVRNMAIDMRRQNKSQLHTSDDCLNEQAHAGPDAAETLIGNETQQKIDSAIRRLPPQCRTVFQLSRLEGLKYQEIAIQMGISIKTVETQMTRALKQLRVEVL</sequence>
<accession>F4KYZ1</accession>
<dbReference type="InterPro" id="IPR013249">
    <property type="entry name" value="RNA_pol_sigma70_r4_t2"/>
</dbReference>
<evidence type="ECO:0000313" key="7">
    <source>
        <dbReference type="EMBL" id="AEE52678.1"/>
    </source>
</evidence>
<dbReference type="InterPro" id="IPR014284">
    <property type="entry name" value="RNA_pol_sigma-70_dom"/>
</dbReference>
<name>F4KYZ1_HALH1</name>
<evidence type="ECO:0000259" key="5">
    <source>
        <dbReference type="Pfam" id="PF04542"/>
    </source>
</evidence>
<dbReference type="EMBL" id="CP002691">
    <property type="protein sequence ID" value="AEE52678.1"/>
    <property type="molecule type" value="Genomic_DNA"/>
</dbReference>
<dbReference type="InterPro" id="IPR013324">
    <property type="entry name" value="RNA_pol_sigma_r3/r4-like"/>
</dbReference>